<accession>A0A6L2MPY4</accession>
<name>A0A6L2MPY4_TANCI</name>
<gene>
    <name evidence="1" type="ORF">Tci_047397</name>
</gene>
<proteinExistence type="predicted"/>
<evidence type="ECO:0000313" key="1">
    <source>
        <dbReference type="EMBL" id="GEU75419.1"/>
    </source>
</evidence>
<protein>
    <submittedName>
        <fullName evidence="1">Uncharacterized protein</fullName>
    </submittedName>
</protein>
<comment type="caution">
    <text evidence="1">The sequence shown here is derived from an EMBL/GenBank/DDBJ whole genome shotgun (WGS) entry which is preliminary data.</text>
</comment>
<dbReference type="EMBL" id="BKCJ010007078">
    <property type="protein sequence ID" value="GEU75419.1"/>
    <property type="molecule type" value="Genomic_DNA"/>
</dbReference>
<dbReference type="AlphaFoldDB" id="A0A6L2MPY4"/>
<sequence length="137" mass="14517">MVLRGGVRMVVAVVSMGCGDDVGGDDVMMMMMVVDLWCNSGDCDDVEVMVWLCGGSGGSGDGDDVCLRCGSCDDVGVMVWLCGGSGGLGDCDDVWLREFVGIKSLFDAVGIIDAHVLVNTTQLELVLLVYFNEKYAK</sequence>
<reference evidence="1" key="1">
    <citation type="journal article" date="2019" name="Sci. Rep.">
        <title>Draft genome of Tanacetum cinerariifolium, the natural source of mosquito coil.</title>
        <authorList>
            <person name="Yamashiro T."/>
            <person name="Shiraishi A."/>
            <person name="Satake H."/>
            <person name="Nakayama K."/>
        </authorList>
    </citation>
    <scope>NUCLEOTIDE SEQUENCE</scope>
</reference>
<organism evidence="1">
    <name type="scientific">Tanacetum cinerariifolium</name>
    <name type="common">Dalmatian daisy</name>
    <name type="synonym">Chrysanthemum cinerariifolium</name>
    <dbReference type="NCBI Taxonomy" id="118510"/>
    <lineage>
        <taxon>Eukaryota</taxon>
        <taxon>Viridiplantae</taxon>
        <taxon>Streptophyta</taxon>
        <taxon>Embryophyta</taxon>
        <taxon>Tracheophyta</taxon>
        <taxon>Spermatophyta</taxon>
        <taxon>Magnoliopsida</taxon>
        <taxon>eudicotyledons</taxon>
        <taxon>Gunneridae</taxon>
        <taxon>Pentapetalae</taxon>
        <taxon>asterids</taxon>
        <taxon>campanulids</taxon>
        <taxon>Asterales</taxon>
        <taxon>Asteraceae</taxon>
        <taxon>Asteroideae</taxon>
        <taxon>Anthemideae</taxon>
        <taxon>Anthemidinae</taxon>
        <taxon>Tanacetum</taxon>
    </lineage>
</organism>